<dbReference type="PANTHER" id="PTHR31646:SF1">
    <property type="entry name" value="ALPHA-1,2-MANNOSYLTRANSFERASE MNN2"/>
    <property type="match status" value="1"/>
</dbReference>
<comment type="pathway">
    <text evidence="2">Protein modification; protein glycosylation.</text>
</comment>
<dbReference type="Pfam" id="PF11051">
    <property type="entry name" value="Mannosyl_trans3"/>
    <property type="match status" value="2"/>
</dbReference>
<keyword evidence="5" id="KW-0812">Transmembrane</keyword>
<dbReference type="EMBL" id="JAVRRG010000053">
    <property type="protein sequence ID" value="KAK5092766.1"/>
    <property type="molecule type" value="Genomic_DNA"/>
</dbReference>
<keyword evidence="9" id="KW-0472">Membrane</keyword>
<evidence type="ECO:0000256" key="7">
    <source>
        <dbReference type="ARBA" id="ARBA00022989"/>
    </source>
</evidence>
<name>A0ABR0KAR1_9EURO</name>
<dbReference type="PANTHER" id="PTHR31646">
    <property type="entry name" value="ALPHA-1,2-MANNOSYLTRANSFERASE MNN2"/>
    <property type="match status" value="1"/>
</dbReference>
<dbReference type="InterPro" id="IPR022751">
    <property type="entry name" value="Alpha_mannosyltransferase"/>
</dbReference>
<dbReference type="Proteomes" id="UP001345013">
    <property type="component" value="Unassembled WGS sequence"/>
</dbReference>
<accession>A0ABR0KAR1</accession>
<sequence length="483" mass="53729">MLTTQSLGPTRHKLLIIVIASFILSCLAAVLQSRFNWSLHYVPSFGRATQGSTYAYTNFGNALFEALENHPPGTTQLEKPAYRAGLIFWRATQDTPRPDVIHMNTTSVTAMRQAHEDYLRTVQQLTVPFRPGTSGIVSTAGDIYLPVFIISLRMLRRTGCQLPVELFLQSRDEHGSYLCDALLPSLNARCVHLDDILGPRATTIAKFQLKVFSMLFSSFENVLFLDADNFLVHDPTNLFAQDPFRSSGLVTWPDFWASSASKHFYEIIGHPVPAMNALPSSESGQLLVSKASHGPALMAAAYYNFYGPDYFYALMTQDGPGGGDKETFVAGAQAVGAPFHQVEHHVDTIGYYEQGHERYHGVAMVQYDPTTSDAASPSSQNNTPRPFAVHHNYPKFDPVELFSADGAATDHTTGKGHRLLGDRNLTMQRFGRDVERELWAEIEYVACTLGEKFRHWRTVPSTSERNGTCDQVKEYRATVFGGS</sequence>
<comment type="caution">
    <text evidence="10">The sequence shown here is derived from an EMBL/GenBank/DDBJ whole genome shotgun (WGS) entry which is preliminary data.</text>
</comment>
<keyword evidence="4" id="KW-0808">Transferase</keyword>
<comment type="subcellular location">
    <subcellularLocation>
        <location evidence="1">Golgi apparatus membrane</location>
        <topology evidence="1">Single-pass type II membrane protein</topology>
    </subcellularLocation>
</comment>
<evidence type="ECO:0000256" key="2">
    <source>
        <dbReference type="ARBA" id="ARBA00004922"/>
    </source>
</evidence>
<evidence type="ECO:0000256" key="1">
    <source>
        <dbReference type="ARBA" id="ARBA00004323"/>
    </source>
</evidence>
<comment type="similarity">
    <text evidence="3">Belongs to the MNN1/MNT family.</text>
</comment>
<organism evidence="10 11">
    <name type="scientific">Lithohypha guttulata</name>
    <dbReference type="NCBI Taxonomy" id="1690604"/>
    <lineage>
        <taxon>Eukaryota</taxon>
        <taxon>Fungi</taxon>
        <taxon>Dikarya</taxon>
        <taxon>Ascomycota</taxon>
        <taxon>Pezizomycotina</taxon>
        <taxon>Eurotiomycetes</taxon>
        <taxon>Chaetothyriomycetidae</taxon>
        <taxon>Chaetothyriales</taxon>
        <taxon>Trichomeriaceae</taxon>
        <taxon>Lithohypha</taxon>
    </lineage>
</organism>
<reference evidence="10 11" key="1">
    <citation type="submission" date="2023-08" db="EMBL/GenBank/DDBJ databases">
        <title>Black Yeasts Isolated from many extreme environments.</title>
        <authorList>
            <person name="Coleine C."/>
            <person name="Stajich J.E."/>
            <person name="Selbmann L."/>
        </authorList>
    </citation>
    <scope>NUCLEOTIDE SEQUENCE [LARGE SCALE GENOMIC DNA]</scope>
    <source>
        <strain evidence="10 11">CCFEE 5885</strain>
    </source>
</reference>
<gene>
    <name evidence="10" type="primary">MNN2_3</name>
    <name evidence="10" type="ORF">LTR24_004958</name>
</gene>
<keyword evidence="7" id="KW-1133">Transmembrane helix</keyword>
<evidence type="ECO:0000313" key="10">
    <source>
        <dbReference type="EMBL" id="KAK5092766.1"/>
    </source>
</evidence>
<evidence type="ECO:0000256" key="4">
    <source>
        <dbReference type="ARBA" id="ARBA00022679"/>
    </source>
</evidence>
<keyword evidence="6" id="KW-0735">Signal-anchor</keyword>
<dbReference type="GO" id="GO:0016757">
    <property type="term" value="F:glycosyltransferase activity"/>
    <property type="evidence" value="ECO:0007669"/>
    <property type="project" value="UniProtKB-KW"/>
</dbReference>
<keyword evidence="11" id="KW-1185">Reference proteome</keyword>
<dbReference type="InterPro" id="IPR029044">
    <property type="entry name" value="Nucleotide-diphossugar_trans"/>
</dbReference>
<evidence type="ECO:0000256" key="8">
    <source>
        <dbReference type="ARBA" id="ARBA00023034"/>
    </source>
</evidence>
<evidence type="ECO:0000256" key="3">
    <source>
        <dbReference type="ARBA" id="ARBA00009105"/>
    </source>
</evidence>
<evidence type="ECO:0000256" key="5">
    <source>
        <dbReference type="ARBA" id="ARBA00022692"/>
    </source>
</evidence>
<dbReference type="SUPFAM" id="SSF53448">
    <property type="entry name" value="Nucleotide-diphospho-sugar transferases"/>
    <property type="match status" value="1"/>
</dbReference>
<evidence type="ECO:0000256" key="6">
    <source>
        <dbReference type="ARBA" id="ARBA00022968"/>
    </source>
</evidence>
<evidence type="ECO:0000256" key="9">
    <source>
        <dbReference type="ARBA" id="ARBA00023136"/>
    </source>
</evidence>
<proteinExistence type="inferred from homology"/>
<keyword evidence="8" id="KW-0333">Golgi apparatus</keyword>
<evidence type="ECO:0000313" key="11">
    <source>
        <dbReference type="Proteomes" id="UP001345013"/>
    </source>
</evidence>
<keyword evidence="10" id="KW-0328">Glycosyltransferase</keyword>
<protein>
    <submittedName>
        <fullName evidence="10">Mannosyltransferase</fullName>
    </submittedName>
</protein>